<dbReference type="Pfam" id="PF12698">
    <property type="entry name" value="ABC2_membrane_3"/>
    <property type="match status" value="1"/>
</dbReference>
<evidence type="ECO:0000259" key="9">
    <source>
        <dbReference type="PROSITE" id="PS51012"/>
    </source>
</evidence>
<evidence type="ECO:0000256" key="7">
    <source>
        <dbReference type="ARBA" id="ARBA00023136"/>
    </source>
</evidence>
<keyword evidence="5 8" id="KW-0812">Transmembrane</keyword>
<keyword evidence="3" id="KW-0813">Transport</keyword>
<proteinExistence type="inferred from homology"/>
<gene>
    <name evidence="10" type="ORF">ADM99_03345</name>
</gene>
<dbReference type="GO" id="GO:0005886">
    <property type="term" value="C:plasma membrane"/>
    <property type="evidence" value="ECO:0007669"/>
    <property type="project" value="UniProtKB-SubCell"/>
</dbReference>
<dbReference type="AlphaFoldDB" id="A0A0P6XEK9"/>
<dbReference type="InterPro" id="IPR047817">
    <property type="entry name" value="ABC2_TM_bact-type"/>
</dbReference>
<dbReference type="PANTHER" id="PTHR30294:SF29">
    <property type="entry name" value="MULTIDRUG ABC TRANSPORTER PERMEASE YBHS-RELATED"/>
    <property type="match status" value="1"/>
</dbReference>
<feature type="transmembrane region" description="Helical" evidence="8">
    <location>
        <begin position="350"/>
        <end position="368"/>
    </location>
</feature>
<evidence type="ECO:0000256" key="1">
    <source>
        <dbReference type="ARBA" id="ARBA00004651"/>
    </source>
</evidence>
<evidence type="ECO:0000256" key="2">
    <source>
        <dbReference type="ARBA" id="ARBA00007783"/>
    </source>
</evidence>
<keyword evidence="7 8" id="KW-0472">Membrane</keyword>
<dbReference type="RefSeq" id="WP_062421677.1">
    <property type="nucleotide sequence ID" value="NZ_BBYA01000009.1"/>
</dbReference>
<dbReference type="STRING" id="229920.ADM99_03345"/>
<keyword evidence="4" id="KW-1003">Cell membrane</keyword>
<comment type="subcellular location">
    <subcellularLocation>
        <location evidence="1">Cell membrane</location>
        <topology evidence="1">Multi-pass membrane protein</topology>
    </subcellularLocation>
</comment>
<evidence type="ECO:0000313" key="10">
    <source>
        <dbReference type="EMBL" id="KPL73271.1"/>
    </source>
</evidence>
<dbReference type="PATRIC" id="fig|229920.5.peg.2297"/>
<sequence>MKQRLFSLIRKEFIQIVRDPRTLILTLIYPVVMLFLLGYAITNDVRNIPLAVLDRDRSGQSRALLDAYRASDYFKLEYYITSEDEMNYLIESNQARAAVIIPPNYGREIVAGRVGQIAFIIDGSDPNVSGTALTAAIMVGQSQSTKIVAQRTMRETQTQMPVDVRTQVWYNPGMITAYYMIPALIGMILQFLTTFLTSTSIVRERERGTIEQLIVTPIRSWELVAGKMVPYVLIAFFDMIEILVAGVLLFDVPINGSLMLLLVLSCLFLVTTLGIGLLISTVANTQQEAMLTTMFTLLPSIFLSGFMFPLAAMPTFLQAVSYLIPLRYFLIITRGIVLKGTGADVLLPEILALCFFAIVVMAATAVRFKKQLD</sequence>
<feature type="domain" description="ABC transmembrane type-2" evidence="9">
    <location>
        <begin position="146"/>
        <end position="371"/>
    </location>
</feature>
<feature type="transmembrane region" description="Helical" evidence="8">
    <location>
        <begin position="319"/>
        <end position="338"/>
    </location>
</feature>
<feature type="transmembrane region" description="Helical" evidence="8">
    <location>
        <begin position="291"/>
        <end position="313"/>
    </location>
</feature>
<dbReference type="OrthoDB" id="9776218at2"/>
<evidence type="ECO:0000313" key="11">
    <source>
        <dbReference type="Proteomes" id="UP000050430"/>
    </source>
</evidence>
<dbReference type="Proteomes" id="UP000050430">
    <property type="component" value="Unassembled WGS sequence"/>
</dbReference>
<keyword evidence="6 8" id="KW-1133">Transmembrane helix</keyword>
<accession>A0A0P6XEK9</accession>
<keyword evidence="11" id="KW-1185">Reference proteome</keyword>
<organism evidence="10 11">
    <name type="scientific">Leptolinea tardivitalis</name>
    <dbReference type="NCBI Taxonomy" id="229920"/>
    <lineage>
        <taxon>Bacteria</taxon>
        <taxon>Bacillati</taxon>
        <taxon>Chloroflexota</taxon>
        <taxon>Anaerolineae</taxon>
        <taxon>Anaerolineales</taxon>
        <taxon>Anaerolineaceae</taxon>
        <taxon>Leptolinea</taxon>
    </lineage>
</organism>
<feature type="transmembrane region" description="Helical" evidence="8">
    <location>
        <begin position="177"/>
        <end position="197"/>
    </location>
</feature>
<feature type="transmembrane region" description="Helical" evidence="8">
    <location>
        <begin position="256"/>
        <end position="279"/>
    </location>
</feature>
<dbReference type="GO" id="GO:0140359">
    <property type="term" value="F:ABC-type transporter activity"/>
    <property type="evidence" value="ECO:0007669"/>
    <property type="project" value="InterPro"/>
</dbReference>
<evidence type="ECO:0000256" key="4">
    <source>
        <dbReference type="ARBA" id="ARBA00022475"/>
    </source>
</evidence>
<evidence type="ECO:0000256" key="6">
    <source>
        <dbReference type="ARBA" id="ARBA00022989"/>
    </source>
</evidence>
<dbReference type="PANTHER" id="PTHR30294">
    <property type="entry name" value="MEMBRANE COMPONENT OF ABC TRANSPORTER YHHJ-RELATED"/>
    <property type="match status" value="1"/>
</dbReference>
<evidence type="ECO:0000256" key="8">
    <source>
        <dbReference type="SAM" id="Phobius"/>
    </source>
</evidence>
<dbReference type="EMBL" id="LGCK01000006">
    <property type="protein sequence ID" value="KPL73271.1"/>
    <property type="molecule type" value="Genomic_DNA"/>
</dbReference>
<dbReference type="InterPro" id="IPR013525">
    <property type="entry name" value="ABC2_TM"/>
</dbReference>
<reference evidence="10 11" key="1">
    <citation type="submission" date="2015-07" db="EMBL/GenBank/DDBJ databases">
        <title>Genome sequence of Leptolinea tardivitalis DSM 16556.</title>
        <authorList>
            <person name="Hemp J."/>
            <person name="Ward L.M."/>
            <person name="Pace L.A."/>
            <person name="Fischer W.W."/>
        </authorList>
    </citation>
    <scope>NUCLEOTIDE SEQUENCE [LARGE SCALE GENOMIC DNA]</scope>
    <source>
        <strain evidence="10 11">YMTK-2</strain>
    </source>
</reference>
<protein>
    <submittedName>
        <fullName evidence="10">Transporter</fullName>
    </submittedName>
</protein>
<feature type="transmembrane region" description="Helical" evidence="8">
    <location>
        <begin position="21"/>
        <end position="41"/>
    </location>
</feature>
<dbReference type="Gene3D" id="3.40.1710.10">
    <property type="entry name" value="abc type-2 transporter like domain"/>
    <property type="match status" value="1"/>
</dbReference>
<dbReference type="PROSITE" id="PS51012">
    <property type="entry name" value="ABC_TM2"/>
    <property type="match status" value="1"/>
</dbReference>
<comment type="caution">
    <text evidence="10">The sequence shown here is derived from an EMBL/GenBank/DDBJ whole genome shotgun (WGS) entry which is preliminary data.</text>
</comment>
<dbReference type="InterPro" id="IPR051449">
    <property type="entry name" value="ABC-2_transporter_component"/>
</dbReference>
<feature type="transmembrane region" description="Helical" evidence="8">
    <location>
        <begin position="228"/>
        <end position="250"/>
    </location>
</feature>
<evidence type="ECO:0000256" key="5">
    <source>
        <dbReference type="ARBA" id="ARBA00022692"/>
    </source>
</evidence>
<name>A0A0P6XEK9_9CHLR</name>
<comment type="similarity">
    <text evidence="2">Belongs to the ABC-2 integral membrane protein family.</text>
</comment>
<evidence type="ECO:0000256" key="3">
    <source>
        <dbReference type="ARBA" id="ARBA00022448"/>
    </source>
</evidence>